<feature type="compositionally biased region" description="Pro residues" evidence="4">
    <location>
        <begin position="70"/>
        <end position="85"/>
    </location>
</feature>
<reference evidence="5" key="1">
    <citation type="submission" date="2021-01" db="UniProtKB">
        <authorList>
            <consortium name="EnsemblPlants"/>
        </authorList>
    </citation>
    <scope>IDENTIFICATION</scope>
</reference>
<accession>A0A7N0ZZC2</accession>
<dbReference type="GO" id="GO:0009960">
    <property type="term" value="P:endosperm development"/>
    <property type="evidence" value="ECO:0007669"/>
    <property type="project" value="EnsemblPlants"/>
</dbReference>
<dbReference type="NCBIfam" id="TIGR00756">
    <property type="entry name" value="PPR"/>
    <property type="match status" value="5"/>
</dbReference>
<dbReference type="PANTHER" id="PTHR47937">
    <property type="entry name" value="PLASTID TRANSCRIPTIONALLY ACTIVE CHROMOSOME 2-LIKE PROTEIN"/>
    <property type="match status" value="1"/>
</dbReference>
<dbReference type="Pfam" id="PF13041">
    <property type="entry name" value="PPR_2"/>
    <property type="match status" value="3"/>
</dbReference>
<feature type="repeat" description="PPR" evidence="2">
    <location>
        <begin position="423"/>
        <end position="457"/>
    </location>
</feature>
<dbReference type="Pfam" id="PF01535">
    <property type="entry name" value="PPR"/>
    <property type="match status" value="3"/>
</dbReference>
<feature type="repeat" description="PPR" evidence="2">
    <location>
        <begin position="313"/>
        <end position="347"/>
    </location>
</feature>
<dbReference type="InterPro" id="IPR052308">
    <property type="entry name" value="PPR_domain-containing"/>
</dbReference>
<feature type="coiled-coil region" evidence="3">
    <location>
        <begin position="541"/>
        <end position="580"/>
    </location>
</feature>
<feature type="compositionally biased region" description="Basic and acidic residues" evidence="4">
    <location>
        <begin position="594"/>
        <end position="604"/>
    </location>
</feature>
<feature type="compositionally biased region" description="Low complexity" evidence="4">
    <location>
        <begin position="605"/>
        <end position="616"/>
    </location>
</feature>
<feature type="region of interest" description="Disordered" evidence="4">
    <location>
        <begin position="590"/>
        <end position="642"/>
    </location>
</feature>
<name>A0A7N0ZZC2_KALFE</name>
<dbReference type="EnsemblPlants" id="Kaladp0058s0405.1.v1.1">
    <property type="protein sequence ID" value="Kaladp0058s0405.1.v1.1.CDS.1"/>
    <property type="gene ID" value="Kaladp0058s0405.v1.1"/>
</dbReference>
<evidence type="ECO:0000313" key="6">
    <source>
        <dbReference type="Proteomes" id="UP000594263"/>
    </source>
</evidence>
<feature type="repeat" description="PPR" evidence="2">
    <location>
        <begin position="164"/>
        <end position="199"/>
    </location>
</feature>
<dbReference type="PROSITE" id="PS51375">
    <property type="entry name" value="PPR"/>
    <property type="match status" value="7"/>
</dbReference>
<keyword evidence="6" id="KW-1185">Reference proteome</keyword>
<evidence type="ECO:0000256" key="4">
    <source>
        <dbReference type="SAM" id="MobiDB-lite"/>
    </source>
</evidence>
<dbReference type="SUPFAM" id="SSF48452">
    <property type="entry name" value="TPR-like"/>
    <property type="match status" value="2"/>
</dbReference>
<feature type="repeat" description="PPR" evidence="2">
    <location>
        <begin position="200"/>
        <end position="234"/>
    </location>
</feature>
<dbReference type="Gramene" id="Kaladp0058s0405.1.v1.1">
    <property type="protein sequence ID" value="Kaladp0058s0405.1.v1.1.CDS.1"/>
    <property type="gene ID" value="Kaladp0058s0405.v1.1"/>
</dbReference>
<keyword evidence="3" id="KW-0175">Coiled coil</keyword>
<evidence type="ECO:0000256" key="2">
    <source>
        <dbReference type="PROSITE-ProRule" id="PRU00708"/>
    </source>
</evidence>
<dbReference type="InterPro" id="IPR002885">
    <property type="entry name" value="PPR_rpt"/>
</dbReference>
<dbReference type="GO" id="GO:0005739">
    <property type="term" value="C:mitochondrion"/>
    <property type="evidence" value="ECO:0007669"/>
    <property type="project" value="EnsemblPlants"/>
</dbReference>
<dbReference type="GO" id="GO:0009507">
    <property type="term" value="C:chloroplast"/>
    <property type="evidence" value="ECO:0007669"/>
    <property type="project" value="EnsemblPlants"/>
</dbReference>
<evidence type="ECO:0000313" key="5">
    <source>
        <dbReference type="EnsemblPlants" id="Kaladp0058s0405.1.v1.1.CDS.1"/>
    </source>
</evidence>
<feature type="region of interest" description="Disordered" evidence="4">
    <location>
        <begin position="43"/>
        <end position="89"/>
    </location>
</feature>
<organism evidence="5 6">
    <name type="scientific">Kalanchoe fedtschenkoi</name>
    <name type="common">Lavender scallops</name>
    <name type="synonym">South American air plant</name>
    <dbReference type="NCBI Taxonomy" id="63787"/>
    <lineage>
        <taxon>Eukaryota</taxon>
        <taxon>Viridiplantae</taxon>
        <taxon>Streptophyta</taxon>
        <taxon>Embryophyta</taxon>
        <taxon>Tracheophyta</taxon>
        <taxon>Spermatophyta</taxon>
        <taxon>Magnoliopsida</taxon>
        <taxon>eudicotyledons</taxon>
        <taxon>Gunneridae</taxon>
        <taxon>Pentapetalae</taxon>
        <taxon>Saxifragales</taxon>
        <taxon>Crassulaceae</taxon>
        <taxon>Kalanchoe</taxon>
    </lineage>
</organism>
<evidence type="ECO:0000256" key="3">
    <source>
        <dbReference type="SAM" id="Coils"/>
    </source>
</evidence>
<feature type="compositionally biased region" description="Low complexity" evidence="4">
    <location>
        <begin position="59"/>
        <end position="69"/>
    </location>
</feature>
<dbReference type="PANTHER" id="PTHR47937:SF5">
    <property type="entry name" value="PENTATRICOPEPTIDE REPEAT-CONTAINING PROTEIN"/>
    <property type="match status" value="1"/>
</dbReference>
<dbReference type="GO" id="GO:0009793">
    <property type="term" value="P:embryo development ending in seed dormancy"/>
    <property type="evidence" value="ECO:0007669"/>
    <property type="project" value="EnsemblPlants"/>
</dbReference>
<evidence type="ECO:0000256" key="1">
    <source>
        <dbReference type="ARBA" id="ARBA00022737"/>
    </source>
</evidence>
<keyword evidence="1" id="KW-0677">Repeat</keyword>
<feature type="repeat" description="PPR" evidence="2">
    <location>
        <begin position="353"/>
        <end position="387"/>
    </location>
</feature>
<feature type="repeat" description="PPR" evidence="2">
    <location>
        <begin position="458"/>
        <end position="488"/>
    </location>
</feature>
<evidence type="ECO:0008006" key="7">
    <source>
        <dbReference type="Google" id="ProtNLM"/>
    </source>
</evidence>
<dbReference type="OMA" id="RQSKYSD"/>
<dbReference type="AlphaFoldDB" id="A0A7N0ZZC2"/>
<feature type="repeat" description="PPR" evidence="2">
    <location>
        <begin position="388"/>
        <end position="422"/>
    </location>
</feature>
<feature type="compositionally biased region" description="Basic and acidic residues" evidence="4">
    <location>
        <begin position="625"/>
        <end position="635"/>
    </location>
</feature>
<dbReference type="InterPro" id="IPR011990">
    <property type="entry name" value="TPR-like_helical_dom_sf"/>
</dbReference>
<dbReference type="Gene3D" id="1.25.40.10">
    <property type="entry name" value="Tetratricopeptide repeat domain"/>
    <property type="match status" value="4"/>
</dbReference>
<dbReference type="Proteomes" id="UP000594263">
    <property type="component" value="Unplaced"/>
</dbReference>
<protein>
    <recommendedName>
        <fullName evidence="7">Pentatricopeptide repeat-containing protein</fullName>
    </recommendedName>
</protein>
<proteinExistence type="predicted"/>
<dbReference type="FunFam" id="1.25.40.10:FF:000922">
    <property type="entry name" value="Pentatricopeptide repeat-containing protein"/>
    <property type="match status" value="1"/>
</dbReference>
<sequence>MALSKPAFLSYLNTLTRTLTAARPHRLRPCLLHLRALSFATPEEAAAERRRRKRRLRIEPPLLNSRAQPRAPPSAPPNPNAPKLPEPVSALSGNRLNLHNKILKLVRENDLDEAALYTRHSVYSNCRPTIYTVNAVLSALIRQLRYSDFLALHRFITQAGIAPNIITYNLLIGAYCDCRKTDTALEHYKVLVNDAPFSPSTTTYRILVKGLVDSGKVERAAEIKDEMLEKGFSADTKVYAFLMAGHAKEGNADGVFAVYSELKEKLGVGEDGVVEDGMVYGSLMRAYFLKGMESEAMEWYDKAVGELSQVKMNAVGYNSVLEALSKNGKFEEALRLFDRMMEAHSPPEKLTVNIGSFNVMVEGYCALGKFHEAIGVFRRMGERRCSPDTLSFNVLIERLCENDMLAEGEELFREMGEKGVKPDEYTYVLLMDACFKADRPDDAAEYYRKMIDGGLRPNLAVYKKLVEGLVKVGKVDEAKSFFDIMVKKLRMDSDSYQFIMNALSVVGKLDDVVQIVDGMLDEEVVVLDDEMKEFVTELLGKEGREGDLEKLIQEKERIKAEAKAKEAEAAERAKASARAAVASLTSSKLLGGLKDNEAPAEKSVEASSSSSSSDSGGDSETEEAEIAKRDEEKTQEANPLTA</sequence>